<dbReference type="STRING" id="4155.A0A022QYD8"/>
<evidence type="ECO:0000256" key="2">
    <source>
        <dbReference type="ARBA" id="ARBA00023242"/>
    </source>
</evidence>
<evidence type="ECO:0000259" key="5">
    <source>
        <dbReference type="PROSITE" id="PS51017"/>
    </source>
</evidence>
<accession>A0A022QYD8</accession>
<keyword evidence="7" id="KW-1185">Reference proteome</keyword>
<dbReference type="Proteomes" id="UP000030748">
    <property type="component" value="Unassembled WGS sequence"/>
</dbReference>
<evidence type="ECO:0000313" key="6">
    <source>
        <dbReference type="EMBL" id="EYU32584.1"/>
    </source>
</evidence>
<dbReference type="EMBL" id="KI630827">
    <property type="protein sequence ID" value="EYU32584.1"/>
    <property type="molecule type" value="Genomic_DNA"/>
</dbReference>
<proteinExistence type="predicted"/>
<feature type="domain" description="CCT" evidence="5">
    <location>
        <begin position="214"/>
        <end position="256"/>
    </location>
</feature>
<evidence type="ECO:0000256" key="1">
    <source>
        <dbReference type="ARBA" id="ARBA00004123"/>
    </source>
</evidence>
<dbReference type="PROSITE" id="PS51017">
    <property type="entry name" value="CCT"/>
    <property type="match status" value="1"/>
</dbReference>
<dbReference type="InterPro" id="IPR010402">
    <property type="entry name" value="CCT_domain"/>
</dbReference>
<sequence length="296" mass="32217">MFDFYESELFPETLQNSEVASSSNCCYEEHSSYQTPLDTNNYHNNNNTLDNNDMNSAGGGGGAAGPTTPAAADAASNLSVFLEEYQINNNDISASIDFTLSPSSFPVVAQYPEPFSLNNHTSFAGDAADIGQLYTSHQYTPPEQRQVLGPPASFKEELMMRCVPPSFIHLRSSSSPAGGGSPFDHMMGPSYLPPSAAAAPPFAAFDNSLFLGSDQELDFQGDNIGGLFLQDSMARYACRKTLADSRPRVRGRFAKNDELAELARNAYTNHGDDTDDDVTLFSSLIPDHHNHKVYIE</sequence>
<dbReference type="PANTHER" id="PTHR31319">
    <property type="entry name" value="ZINC FINGER PROTEIN CONSTANS-LIKE 4"/>
    <property type="match status" value="1"/>
</dbReference>
<dbReference type="AlphaFoldDB" id="A0A022QYD8"/>
<feature type="compositionally biased region" description="Low complexity" evidence="4">
    <location>
        <begin position="37"/>
        <end position="55"/>
    </location>
</feature>
<name>A0A022QYD8_ERYGU</name>
<feature type="region of interest" description="Disordered" evidence="4">
    <location>
        <begin position="37"/>
        <end position="70"/>
    </location>
</feature>
<comment type="subcellular location">
    <subcellularLocation>
        <location evidence="1 3">Nucleus</location>
    </subcellularLocation>
</comment>
<evidence type="ECO:0000256" key="4">
    <source>
        <dbReference type="SAM" id="MobiDB-lite"/>
    </source>
</evidence>
<evidence type="ECO:0000256" key="3">
    <source>
        <dbReference type="PROSITE-ProRule" id="PRU00357"/>
    </source>
</evidence>
<dbReference type="Pfam" id="PF06203">
    <property type="entry name" value="CCT"/>
    <property type="match status" value="1"/>
</dbReference>
<protein>
    <recommendedName>
        <fullName evidence="5">CCT domain-containing protein</fullName>
    </recommendedName>
</protein>
<dbReference type="InterPro" id="IPR045281">
    <property type="entry name" value="CONSTANS-like"/>
</dbReference>
<dbReference type="GO" id="GO:0009909">
    <property type="term" value="P:regulation of flower development"/>
    <property type="evidence" value="ECO:0000318"/>
    <property type="project" value="GO_Central"/>
</dbReference>
<evidence type="ECO:0000313" key="7">
    <source>
        <dbReference type="Proteomes" id="UP000030748"/>
    </source>
</evidence>
<gene>
    <name evidence="6" type="ORF">MIMGU_mgv1a010942mg</name>
</gene>
<reference evidence="6 7" key="1">
    <citation type="journal article" date="2013" name="Proc. Natl. Acad. Sci. U.S.A.">
        <title>Fine-scale variation in meiotic recombination in Mimulus inferred from population shotgun sequencing.</title>
        <authorList>
            <person name="Hellsten U."/>
            <person name="Wright K.M."/>
            <person name="Jenkins J."/>
            <person name="Shu S."/>
            <person name="Yuan Y."/>
            <person name="Wessler S.R."/>
            <person name="Schmutz J."/>
            <person name="Willis J.H."/>
            <person name="Rokhsar D.S."/>
        </authorList>
    </citation>
    <scope>NUCLEOTIDE SEQUENCE [LARGE SCALE GENOMIC DNA]</scope>
    <source>
        <strain evidence="7">cv. DUN x IM62</strain>
    </source>
</reference>
<dbReference type="GO" id="GO:0005634">
    <property type="term" value="C:nucleus"/>
    <property type="evidence" value="ECO:0000318"/>
    <property type="project" value="GO_Central"/>
</dbReference>
<dbReference type="eggNOG" id="ENOG502QRCA">
    <property type="taxonomic scope" value="Eukaryota"/>
</dbReference>
<keyword evidence="2 3" id="KW-0539">Nucleus</keyword>
<organism evidence="6 7">
    <name type="scientific">Erythranthe guttata</name>
    <name type="common">Yellow monkey flower</name>
    <name type="synonym">Mimulus guttatus</name>
    <dbReference type="NCBI Taxonomy" id="4155"/>
    <lineage>
        <taxon>Eukaryota</taxon>
        <taxon>Viridiplantae</taxon>
        <taxon>Streptophyta</taxon>
        <taxon>Embryophyta</taxon>
        <taxon>Tracheophyta</taxon>
        <taxon>Spermatophyta</taxon>
        <taxon>Magnoliopsida</taxon>
        <taxon>eudicotyledons</taxon>
        <taxon>Gunneridae</taxon>
        <taxon>Pentapetalae</taxon>
        <taxon>asterids</taxon>
        <taxon>lamiids</taxon>
        <taxon>Lamiales</taxon>
        <taxon>Phrymaceae</taxon>
        <taxon>Erythranthe</taxon>
    </lineage>
</organism>
<dbReference type="PANTHER" id="PTHR31319:SF110">
    <property type="entry name" value="CCT MOTIF FAMILY PROTEIN"/>
    <property type="match status" value="1"/>
</dbReference>